<dbReference type="InterPro" id="IPR046341">
    <property type="entry name" value="SET_dom_sf"/>
</dbReference>
<gene>
    <name evidence="3" type="ORF">N0F65_011144</name>
</gene>
<evidence type="ECO:0000259" key="2">
    <source>
        <dbReference type="PROSITE" id="PS50280"/>
    </source>
</evidence>
<feature type="compositionally biased region" description="Acidic residues" evidence="1">
    <location>
        <begin position="461"/>
        <end position="493"/>
    </location>
</feature>
<protein>
    <recommendedName>
        <fullName evidence="2">SET domain-containing protein</fullName>
    </recommendedName>
</protein>
<evidence type="ECO:0000256" key="1">
    <source>
        <dbReference type="SAM" id="MobiDB-lite"/>
    </source>
</evidence>
<dbReference type="CDD" id="cd20071">
    <property type="entry name" value="SET_SMYD"/>
    <property type="match status" value="1"/>
</dbReference>
<dbReference type="PROSITE" id="PS50280">
    <property type="entry name" value="SET"/>
    <property type="match status" value="1"/>
</dbReference>
<dbReference type="PANTHER" id="PTHR12197">
    <property type="entry name" value="HISTONE-LYSINE N-METHYLTRANSFERASE SMYD"/>
    <property type="match status" value="1"/>
</dbReference>
<dbReference type="Proteomes" id="UP001146120">
    <property type="component" value="Unassembled WGS sequence"/>
</dbReference>
<keyword evidence="4" id="KW-1185">Reference proteome</keyword>
<proteinExistence type="predicted"/>
<dbReference type="InterPro" id="IPR001214">
    <property type="entry name" value="SET_dom"/>
</dbReference>
<reference evidence="3" key="1">
    <citation type="submission" date="2022-11" db="EMBL/GenBank/DDBJ databases">
        <authorList>
            <person name="Morgan W.R."/>
            <person name="Tartar A."/>
        </authorList>
    </citation>
    <scope>NUCLEOTIDE SEQUENCE</scope>
    <source>
        <strain evidence="3">ARSEF 373</strain>
    </source>
</reference>
<reference evidence="3" key="2">
    <citation type="journal article" date="2023" name="Microbiol Resour">
        <title>Decontamination and Annotation of the Draft Genome Sequence of the Oomycete Lagenidium giganteum ARSEF 373.</title>
        <authorList>
            <person name="Morgan W.R."/>
            <person name="Tartar A."/>
        </authorList>
    </citation>
    <scope>NUCLEOTIDE SEQUENCE</scope>
    <source>
        <strain evidence="3">ARSEF 373</strain>
    </source>
</reference>
<dbReference type="Gene3D" id="1.25.40.10">
    <property type="entry name" value="Tetratricopeptide repeat domain"/>
    <property type="match status" value="1"/>
</dbReference>
<dbReference type="EMBL" id="DAKRPA010000036">
    <property type="protein sequence ID" value="DBA02077.1"/>
    <property type="molecule type" value="Genomic_DNA"/>
</dbReference>
<dbReference type="Gene3D" id="2.170.270.10">
    <property type="entry name" value="SET domain"/>
    <property type="match status" value="1"/>
</dbReference>
<dbReference type="PANTHER" id="PTHR12197:SF251">
    <property type="entry name" value="EG:BACR7C10.4 PROTEIN"/>
    <property type="match status" value="1"/>
</dbReference>
<organism evidence="3 4">
    <name type="scientific">Lagenidium giganteum</name>
    <dbReference type="NCBI Taxonomy" id="4803"/>
    <lineage>
        <taxon>Eukaryota</taxon>
        <taxon>Sar</taxon>
        <taxon>Stramenopiles</taxon>
        <taxon>Oomycota</taxon>
        <taxon>Peronosporomycetes</taxon>
        <taxon>Pythiales</taxon>
        <taxon>Pythiaceae</taxon>
    </lineage>
</organism>
<name>A0AAV2Z5X0_9STRA</name>
<dbReference type="InterPro" id="IPR050869">
    <property type="entry name" value="H3K4_H4K5_MeTrfase"/>
</dbReference>
<dbReference type="AlphaFoldDB" id="A0AAV2Z5X0"/>
<dbReference type="Pfam" id="PF00856">
    <property type="entry name" value="SET"/>
    <property type="match status" value="1"/>
</dbReference>
<feature type="domain" description="SET" evidence="2">
    <location>
        <begin position="7"/>
        <end position="221"/>
    </location>
</feature>
<dbReference type="InterPro" id="IPR011990">
    <property type="entry name" value="TPR-like_helical_dom_sf"/>
</dbReference>
<accession>A0AAV2Z5X0</accession>
<dbReference type="SUPFAM" id="SSF82199">
    <property type="entry name" value="SET domain"/>
    <property type="match status" value="1"/>
</dbReference>
<dbReference type="SUPFAM" id="SSF48452">
    <property type="entry name" value="TPR-like"/>
    <property type="match status" value="1"/>
</dbReference>
<comment type="caution">
    <text evidence="3">The sequence shown here is derived from an EMBL/GenBank/DDBJ whole genome shotgun (WGS) entry which is preliminary data.</text>
</comment>
<evidence type="ECO:0000313" key="4">
    <source>
        <dbReference type="Proteomes" id="UP001146120"/>
    </source>
</evidence>
<sequence>MAAFEASGVRVDVDPVKGKVVYAEQSFKPGQVIFREQAFVYGTWSSTVCEECDEVADDDAHPCASKRSPPFPKQLMNDAKKRTSVLQTMRKMDGIEELDRARCIVRCLAKFEEDATALDEVLELTCANRERCAKTAKKLRSQAPEIFPKGFTNEQMATLIGALNTNSHELENLGGSGLFLSACRMEHNCQPNCSFTTYDSELWMVAIKPVQKGDALSIDYGNFFYRPTEERMNTLLDSYGFICTCDACMVEPDTCRAFKCPADKCTDGRVWPYPRKPAVALEDPSELEFDWKCTDCGHACTDEQVETFEAEEHTLLEGGFPQSLEEMDELLKASALHETHYLLFWALDAIGCEAAALSAFHTDAERHALADTWQRIIKCMNIVVPTAHHEKTIYYDNLAQVYVILGKIDEAREAYTRAYEISCLVSGEDCVPTQNIKELVDNTPRNADQLRAAYASRMAAEADEYDDEDDDDEEDEDDELDAIDEESDEEDED</sequence>
<evidence type="ECO:0000313" key="3">
    <source>
        <dbReference type="EMBL" id="DBA02077.1"/>
    </source>
</evidence>
<feature type="region of interest" description="Disordered" evidence="1">
    <location>
        <begin position="452"/>
        <end position="493"/>
    </location>
</feature>
<dbReference type="GO" id="GO:0005634">
    <property type="term" value="C:nucleus"/>
    <property type="evidence" value="ECO:0007669"/>
    <property type="project" value="TreeGrafter"/>
</dbReference>